<evidence type="ECO:0000313" key="3">
    <source>
        <dbReference type="Proteomes" id="UP000664203"/>
    </source>
</evidence>
<feature type="region of interest" description="Disordered" evidence="1">
    <location>
        <begin position="45"/>
        <end position="68"/>
    </location>
</feature>
<feature type="compositionally biased region" description="Basic and acidic residues" evidence="1">
    <location>
        <begin position="187"/>
        <end position="197"/>
    </location>
</feature>
<protein>
    <submittedName>
        <fullName evidence="2">Uncharacterized protein</fullName>
    </submittedName>
</protein>
<keyword evidence="3" id="KW-1185">Reference proteome</keyword>
<feature type="region of interest" description="Disordered" evidence="1">
    <location>
        <begin position="16"/>
        <end position="35"/>
    </location>
</feature>
<evidence type="ECO:0000256" key="1">
    <source>
        <dbReference type="SAM" id="MobiDB-lite"/>
    </source>
</evidence>
<evidence type="ECO:0000313" key="2">
    <source>
        <dbReference type="EMBL" id="CAF9929230.1"/>
    </source>
</evidence>
<accession>A0A8H3IQ40</accession>
<name>A0A8H3IQ40_9LECA</name>
<proteinExistence type="predicted"/>
<gene>
    <name evidence="2" type="ORF">ALECFALPRED_004281</name>
</gene>
<organism evidence="2 3">
    <name type="scientific">Alectoria fallacina</name>
    <dbReference type="NCBI Taxonomy" id="1903189"/>
    <lineage>
        <taxon>Eukaryota</taxon>
        <taxon>Fungi</taxon>
        <taxon>Dikarya</taxon>
        <taxon>Ascomycota</taxon>
        <taxon>Pezizomycotina</taxon>
        <taxon>Lecanoromycetes</taxon>
        <taxon>OSLEUM clade</taxon>
        <taxon>Lecanoromycetidae</taxon>
        <taxon>Lecanorales</taxon>
        <taxon>Lecanorineae</taxon>
        <taxon>Parmeliaceae</taxon>
        <taxon>Alectoria</taxon>
    </lineage>
</organism>
<dbReference type="EMBL" id="CAJPDR010000264">
    <property type="protein sequence ID" value="CAF9929230.1"/>
    <property type="molecule type" value="Genomic_DNA"/>
</dbReference>
<dbReference type="Proteomes" id="UP000664203">
    <property type="component" value="Unassembled WGS sequence"/>
</dbReference>
<feature type="region of interest" description="Disordered" evidence="1">
    <location>
        <begin position="104"/>
        <end position="210"/>
    </location>
</feature>
<reference evidence="2" key="1">
    <citation type="submission" date="2021-03" db="EMBL/GenBank/DDBJ databases">
        <authorList>
            <person name="Tagirdzhanova G."/>
        </authorList>
    </citation>
    <scope>NUCLEOTIDE SEQUENCE</scope>
</reference>
<comment type="caution">
    <text evidence="2">The sequence shown here is derived from an EMBL/GenBank/DDBJ whole genome shotgun (WGS) entry which is preliminary data.</text>
</comment>
<dbReference type="AlphaFoldDB" id="A0A8H3IQ40"/>
<sequence length="260" mass="28951">MGAQLSCLVAGLSISDLPSEPPPLPARPVSQRQLSQRRTRLQLEYSNAHGEEVPRYRRQSAAPGGARGRGVGFGVGMADENDEERAGVAYGLDQPRGLRRLGLGLEYNSSDGHGEITPRHRRQTTQSQHPQHQALHFEPPRDTHSSAPIQARRSHRQPQPQSQAPNDENGVGILRQPQPQRPIRRPLALEHGDDAGMLRHGRGRSARRRYDVETLAPPDYEEVVVVVGRGDRVSRGRGEGGEEGPPRYEDHVFDWRVEDE</sequence>